<keyword evidence="3" id="KW-0503">Monooxygenase</keyword>
<dbReference type="AlphaFoldDB" id="H0HIV4"/>
<dbReference type="Pfam" id="PF03992">
    <property type="entry name" value="ABM"/>
    <property type="match status" value="1"/>
</dbReference>
<accession>H0HIV4</accession>
<name>H0HIV4_9HYPH</name>
<feature type="domain" description="ABM" evidence="2">
    <location>
        <begin position="8"/>
        <end position="102"/>
    </location>
</feature>
<dbReference type="SUPFAM" id="SSF54909">
    <property type="entry name" value="Dimeric alpha+beta barrel"/>
    <property type="match status" value="1"/>
</dbReference>
<evidence type="ECO:0000313" key="4">
    <source>
        <dbReference type="Proteomes" id="UP000003250"/>
    </source>
</evidence>
<protein>
    <submittedName>
        <fullName evidence="3">Antibiotic biosynthesis monooxygenase</fullName>
    </submittedName>
</protein>
<reference evidence="3 4" key="1">
    <citation type="journal article" date="2012" name="J. Bacteriol.">
        <title>Draft Genome Sequence of Mesorhizobium alhagi CCNWXJ12-2T, a Novel Salt-Resistant Species Isolated from the Desert of Northwestern China.</title>
        <authorList>
            <person name="Zhou M."/>
            <person name="Chen W."/>
            <person name="Chen H."/>
            <person name="Wei G."/>
        </authorList>
    </citation>
    <scope>NUCLEOTIDE SEQUENCE [LARGE SCALE GENOMIC DNA]</scope>
    <source>
        <strain evidence="3 4">CCNWXJ12-2</strain>
    </source>
</reference>
<dbReference type="PROSITE" id="PS51725">
    <property type="entry name" value="ABM"/>
    <property type="match status" value="1"/>
</dbReference>
<sequence length="115" mass="13161">MGGGTLVIIIAGYTRAERQKRDAAVEAFAEMARRARKQEGCLDLSISSDSVDPERINIFECWRDQQAWNAWRKIAKAPRVALREAHVKLYRSDKAEEPFSRNPRRRSSSRIGNSQ</sequence>
<feature type="region of interest" description="Disordered" evidence="1">
    <location>
        <begin position="93"/>
        <end position="115"/>
    </location>
</feature>
<evidence type="ECO:0000313" key="3">
    <source>
        <dbReference type="EMBL" id="EHK59335.1"/>
    </source>
</evidence>
<dbReference type="Gene3D" id="3.30.70.100">
    <property type="match status" value="1"/>
</dbReference>
<dbReference type="Proteomes" id="UP000003250">
    <property type="component" value="Unassembled WGS sequence"/>
</dbReference>
<dbReference type="EMBL" id="AHAM01000004">
    <property type="protein sequence ID" value="EHK59335.1"/>
    <property type="molecule type" value="Genomic_DNA"/>
</dbReference>
<proteinExistence type="predicted"/>
<keyword evidence="4" id="KW-1185">Reference proteome</keyword>
<evidence type="ECO:0000256" key="1">
    <source>
        <dbReference type="SAM" id="MobiDB-lite"/>
    </source>
</evidence>
<keyword evidence="3" id="KW-0560">Oxidoreductase</keyword>
<evidence type="ECO:0000259" key="2">
    <source>
        <dbReference type="PROSITE" id="PS51725"/>
    </source>
</evidence>
<dbReference type="InterPro" id="IPR011008">
    <property type="entry name" value="Dimeric_a/b-barrel"/>
</dbReference>
<dbReference type="InterPro" id="IPR007138">
    <property type="entry name" value="ABM_dom"/>
</dbReference>
<gene>
    <name evidence="3" type="ORF">MAXJ12_00292</name>
</gene>
<organism evidence="3 4">
    <name type="scientific">Mesorhizobium alhagi CCNWXJ12-2</name>
    <dbReference type="NCBI Taxonomy" id="1107882"/>
    <lineage>
        <taxon>Bacteria</taxon>
        <taxon>Pseudomonadati</taxon>
        <taxon>Pseudomonadota</taxon>
        <taxon>Alphaproteobacteria</taxon>
        <taxon>Hyphomicrobiales</taxon>
        <taxon>Phyllobacteriaceae</taxon>
        <taxon>Allomesorhizobium</taxon>
    </lineage>
</organism>
<dbReference type="GO" id="GO:0004497">
    <property type="term" value="F:monooxygenase activity"/>
    <property type="evidence" value="ECO:0007669"/>
    <property type="project" value="UniProtKB-KW"/>
</dbReference>